<dbReference type="InterPro" id="IPR020846">
    <property type="entry name" value="MFS_dom"/>
</dbReference>
<evidence type="ECO:0000256" key="2">
    <source>
        <dbReference type="ARBA" id="ARBA00022692"/>
    </source>
</evidence>
<sequence length="640" mass="70534">MGNSVVDIMQDSVLGQIIRVITRNKVFGFPEDDPNFKIPWEELSITEKEKEIEAEAEAEAGSNVDLDMDNKPALVQDGHGAAYAPTQEPALPHHGQSATHEDLDMEARDHGLTTIPTARSTASSHSHIGVVTTRTNTRERTRPWSRERFETEQAESMERQQSSVIAPQRTADGVILVDWYTTDDPANPQNWGSWKKAWVAAVIFMYTFAVYGASAIYTSAEPQVMAKFGVGDTKAALGLSMYVLGYGMGPMLFSPLSELPAIGRNLPYVVSFGLFVILCIPTALADSYATLLVLRFLTGFMGSPCLATGGATMGDMYSLLKLPYALTAWVAAAFCAPAIGPLLSGFSVVVKGWRWALWEVLWCSAPIFVLMFISMPETSAANILLRRAQRLRKLTGNPNLKSQGEIDQGNMTFRQVAVDQLYKPIEICVKDPAVAFTNVYTSLIYGIYYSFFEAFPLVYISIYNFNIGQLGIVFTCMVVGCMLGIIIYCSYVYWYLEPDILAHGLRAQEHRLVPALFAVTLMPAGIFWFGWTADPKIHWIVGIIGITFYAVGAFLVFQCIFMYLPLTYPRYAASLFAANDLCRSALAAGAIVFARPLYKNLGVGRGISVLGGLLVGGVLGTWALWYYGAKLRARSKFATK</sequence>
<feature type="transmembrane region" description="Helical" evidence="6">
    <location>
        <begin position="355"/>
        <end position="385"/>
    </location>
</feature>
<accession>A0AAN6IS05</accession>
<feature type="transmembrane region" description="Helical" evidence="6">
    <location>
        <begin position="324"/>
        <end position="343"/>
    </location>
</feature>
<dbReference type="EMBL" id="JAJGCB010000018">
    <property type="protein sequence ID" value="KAJ8988425.1"/>
    <property type="molecule type" value="Genomic_DNA"/>
</dbReference>
<feature type="transmembrane region" description="Helical" evidence="6">
    <location>
        <begin position="512"/>
        <end position="531"/>
    </location>
</feature>
<feature type="transmembrane region" description="Helical" evidence="6">
    <location>
        <begin position="537"/>
        <end position="564"/>
    </location>
</feature>
<feature type="transmembrane region" description="Helical" evidence="6">
    <location>
        <begin position="606"/>
        <end position="627"/>
    </location>
</feature>
<dbReference type="GO" id="GO:0015244">
    <property type="term" value="F:fluconazole transmembrane transporter activity"/>
    <property type="evidence" value="ECO:0007669"/>
    <property type="project" value="TreeGrafter"/>
</dbReference>
<evidence type="ECO:0000256" key="1">
    <source>
        <dbReference type="ARBA" id="ARBA00004141"/>
    </source>
</evidence>
<evidence type="ECO:0000256" key="6">
    <source>
        <dbReference type="SAM" id="Phobius"/>
    </source>
</evidence>
<feature type="transmembrane region" description="Helical" evidence="6">
    <location>
        <begin position="433"/>
        <end position="452"/>
    </location>
</feature>
<gene>
    <name evidence="8" type="ORF">HRR80_007453</name>
</gene>
<feature type="region of interest" description="Disordered" evidence="5">
    <location>
        <begin position="119"/>
        <end position="143"/>
    </location>
</feature>
<dbReference type="Proteomes" id="UP001161757">
    <property type="component" value="Unassembled WGS sequence"/>
</dbReference>
<evidence type="ECO:0000256" key="3">
    <source>
        <dbReference type="ARBA" id="ARBA00022989"/>
    </source>
</evidence>
<comment type="caution">
    <text evidence="8">The sequence shown here is derived from an EMBL/GenBank/DDBJ whole genome shotgun (WGS) entry which is preliminary data.</text>
</comment>
<organism evidence="8 9">
    <name type="scientific">Exophiala dermatitidis</name>
    <name type="common">Black yeast-like fungus</name>
    <name type="synonym">Wangiella dermatitidis</name>
    <dbReference type="NCBI Taxonomy" id="5970"/>
    <lineage>
        <taxon>Eukaryota</taxon>
        <taxon>Fungi</taxon>
        <taxon>Dikarya</taxon>
        <taxon>Ascomycota</taxon>
        <taxon>Pezizomycotina</taxon>
        <taxon>Eurotiomycetes</taxon>
        <taxon>Chaetothyriomycetidae</taxon>
        <taxon>Chaetothyriales</taxon>
        <taxon>Herpotrichiellaceae</taxon>
        <taxon>Exophiala</taxon>
    </lineage>
</organism>
<dbReference type="AlphaFoldDB" id="A0AAN6IS05"/>
<reference evidence="8" key="1">
    <citation type="submission" date="2023-01" db="EMBL/GenBank/DDBJ databases">
        <title>Exophiala dermititidis isolated from Cystic Fibrosis Patient.</title>
        <authorList>
            <person name="Kurbessoian T."/>
            <person name="Crocker A."/>
            <person name="Murante D."/>
            <person name="Hogan D.A."/>
            <person name="Stajich J.E."/>
        </authorList>
    </citation>
    <scope>NUCLEOTIDE SEQUENCE</scope>
    <source>
        <strain evidence="8">Ex8</strain>
    </source>
</reference>
<dbReference type="SUPFAM" id="SSF103473">
    <property type="entry name" value="MFS general substrate transporter"/>
    <property type="match status" value="1"/>
</dbReference>
<feature type="transmembrane region" description="Helical" evidence="6">
    <location>
        <begin position="472"/>
        <end position="496"/>
    </location>
</feature>
<dbReference type="Gene3D" id="1.20.1250.20">
    <property type="entry name" value="MFS general substrate transporter like domains"/>
    <property type="match status" value="1"/>
</dbReference>
<proteinExistence type="predicted"/>
<name>A0AAN6IS05_EXODE</name>
<feature type="transmembrane region" description="Helical" evidence="6">
    <location>
        <begin position="237"/>
        <end position="254"/>
    </location>
</feature>
<dbReference type="InterPro" id="IPR011701">
    <property type="entry name" value="MFS"/>
</dbReference>
<dbReference type="PROSITE" id="PS50850">
    <property type="entry name" value="MFS"/>
    <property type="match status" value="1"/>
</dbReference>
<dbReference type="GO" id="GO:1990961">
    <property type="term" value="P:xenobiotic detoxification by transmembrane export across the plasma membrane"/>
    <property type="evidence" value="ECO:0007669"/>
    <property type="project" value="TreeGrafter"/>
</dbReference>
<feature type="transmembrane region" description="Helical" evidence="6">
    <location>
        <begin position="266"/>
        <end position="285"/>
    </location>
</feature>
<evidence type="ECO:0000313" key="9">
    <source>
        <dbReference type="Proteomes" id="UP001161757"/>
    </source>
</evidence>
<keyword evidence="4 6" id="KW-0472">Membrane</keyword>
<protein>
    <recommendedName>
        <fullName evidence="7">Major facilitator superfamily (MFS) profile domain-containing protein</fullName>
    </recommendedName>
</protein>
<dbReference type="Pfam" id="PF07690">
    <property type="entry name" value="MFS_1"/>
    <property type="match status" value="1"/>
</dbReference>
<feature type="transmembrane region" description="Helical" evidence="6">
    <location>
        <begin position="197"/>
        <end position="217"/>
    </location>
</feature>
<keyword evidence="2 6" id="KW-0812">Transmembrane</keyword>
<evidence type="ECO:0000256" key="5">
    <source>
        <dbReference type="SAM" id="MobiDB-lite"/>
    </source>
</evidence>
<dbReference type="CDD" id="cd17323">
    <property type="entry name" value="MFS_Tpo1_MDR_like"/>
    <property type="match status" value="1"/>
</dbReference>
<evidence type="ECO:0000256" key="4">
    <source>
        <dbReference type="ARBA" id="ARBA00023136"/>
    </source>
</evidence>
<feature type="domain" description="Major facilitator superfamily (MFS) profile" evidence="7">
    <location>
        <begin position="193"/>
        <end position="640"/>
    </location>
</feature>
<keyword evidence="3 6" id="KW-1133">Transmembrane helix</keyword>
<dbReference type="FunFam" id="1.20.1250.20:FF:000011">
    <property type="entry name" value="MFS multidrug transporter, putative"/>
    <property type="match status" value="1"/>
</dbReference>
<evidence type="ECO:0000313" key="8">
    <source>
        <dbReference type="EMBL" id="KAJ8988425.1"/>
    </source>
</evidence>
<dbReference type="GO" id="GO:0005886">
    <property type="term" value="C:plasma membrane"/>
    <property type="evidence" value="ECO:0007669"/>
    <property type="project" value="TreeGrafter"/>
</dbReference>
<dbReference type="PANTHER" id="PTHR23502">
    <property type="entry name" value="MAJOR FACILITATOR SUPERFAMILY"/>
    <property type="match status" value="1"/>
</dbReference>
<dbReference type="PANTHER" id="PTHR23502:SF23">
    <property type="entry name" value="FLUCONAZOLE RESISTANCE PROTEIN 1"/>
    <property type="match status" value="1"/>
</dbReference>
<dbReference type="InterPro" id="IPR036259">
    <property type="entry name" value="MFS_trans_sf"/>
</dbReference>
<evidence type="ECO:0000259" key="7">
    <source>
        <dbReference type="PROSITE" id="PS50850"/>
    </source>
</evidence>
<comment type="subcellular location">
    <subcellularLocation>
        <location evidence="1">Membrane</location>
        <topology evidence="1">Multi-pass membrane protein</topology>
    </subcellularLocation>
</comment>